<dbReference type="GO" id="GO:0006811">
    <property type="term" value="P:monoatomic ion transport"/>
    <property type="evidence" value="ECO:0007669"/>
    <property type="project" value="UniProtKB-KW"/>
</dbReference>
<keyword evidence="12" id="KW-1185">Reference proteome</keyword>
<keyword evidence="3" id="KW-0050">Antiport</keyword>
<evidence type="ECO:0000256" key="2">
    <source>
        <dbReference type="ARBA" id="ARBA00022448"/>
    </source>
</evidence>
<feature type="transmembrane region" description="Helical" evidence="10">
    <location>
        <begin position="366"/>
        <end position="386"/>
    </location>
</feature>
<evidence type="ECO:0000313" key="11">
    <source>
        <dbReference type="EMBL" id="AKF09292.1"/>
    </source>
</evidence>
<comment type="subcellular location">
    <subcellularLocation>
        <location evidence="1">Cell membrane</location>
        <topology evidence="1">Multi-pass membrane protein</topology>
    </subcellularLocation>
</comment>
<feature type="transmembrane region" description="Helical" evidence="10">
    <location>
        <begin position="79"/>
        <end position="103"/>
    </location>
</feature>
<dbReference type="InterPro" id="IPR002528">
    <property type="entry name" value="MATE_fam"/>
</dbReference>
<evidence type="ECO:0000256" key="7">
    <source>
        <dbReference type="ARBA" id="ARBA00023065"/>
    </source>
</evidence>
<dbReference type="Pfam" id="PF01554">
    <property type="entry name" value="MatE"/>
    <property type="match status" value="2"/>
</dbReference>
<dbReference type="STRING" id="927083.DB32_006441"/>
<feature type="transmembrane region" description="Helical" evidence="10">
    <location>
        <begin position="297"/>
        <end position="322"/>
    </location>
</feature>
<dbReference type="PIRSF" id="PIRSF006603">
    <property type="entry name" value="DinF"/>
    <property type="match status" value="1"/>
</dbReference>
<name>A0A0F6W7D2_9BACT</name>
<feature type="transmembrane region" description="Helical" evidence="10">
    <location>
        <begin position="328"/>
        <end position="354"/>
    </location>
</feature>
<sequence>MLELARLSWPIAISMLSFGVMTLVDTLFVGRLGPSALAGVGLAGTATFALLCFPMGLLRGVKVLVSQSVGADRRSELGAHLGAGLALAIALGIATLVLGQGLAQLLPHLAASTAAGENARTYLAIRVLGAPFVLAFVALREFRYGDGDTRSPMVAALVGNAANIALNWLMVIQLGWGVRGSAWATVIGHGVELGVVIAAQSRDGFPISITRARHALALWRIGVPTGLQFLLEMGSFALLTTIVSLLGEVQMAAHQIALQVIHFSFLPTIALGEAGSVLAGQAVGANEDGLVKRIAHVGLVGAALYTGACTLIFTLLGVPIIACFTDDVALATTALGLLRVAAFFQIADGAVVVARGVLRGAGDVRVPAMLGICTAWLCTPPLAWFLGRELGLGAFGGWIGLCTEILVLAVLCWIRVESGAWKPLAVESRARLEREAKDAPSSEPALAA</sequence>
<evidence type="ECO:0000313" key="12">
    <source>
        <dbReference type="Proteomes" id="UP000034883"/>
    </source>
</evidence>
<feature type="transmembrane region" description="Helical" evidence="10">
    <location>
        <begin position="123"/>
        <end position="142"/>
    </location>
</feature>
<evidence type="ECO:0000256" key="6">
    <source>
        <dbReference type="ARBA" id="ARBA00022989"/>
    </source>
</evidence>
<keyword evidence="2" id="KW-0813">Transport</keyword>
<dbReference type="CDD" id="cd13133">
    <property type="entry name" value="MATE_like_7"/>
    <property type="match status" value="1"/>
</dbReference>
<dbReference type="GO" id="GO:0015297">
    <property type="term" value="F:antiporter activity"/>
    <property type="evidence" value="ECO:0007669"/>
    <property type="project" value="UniProtKB-KW"/>
</dbReference>
<organism evidence="11 12">
    <name type="scientific">Sandaracinus amylolyticus</name>
    <dbReference type="NCBI Taxonomy" id="927083"/>
    <lineage>
        <taxon>Bacteria</taxon>
        <taxon>Pseudomonadati</taxon>
        <taxon>Myxococcota</taxon>
        <taxon>Polyangia</taxon>
        <taxon>Polyangiales</taxon>
        <taxon>Sandaracinaceae</taxon>
        <taxon>Sandaracinus</taxon>
    </lineage>
</organism>
<feature type="transmembrane region" description="Helical" evidence="10">
    <location>
        <begin position="221"/>
        <end position="245"/>
    </location>
</feature>
<dbReference type="KEGG" id="samy:DB32_006441"/>
<evidence type="ECO:0000256" key="1">
    <source>
        <dbReference type="ARBA" id="ARBA00004651"/>
    </source>
</evidence>
<evidence type="ECO:0000256" key="8">
    <source>
        <dbReference type="ARBA" id="ARBA00023136"/>
    </source>
</evidence>
<dbReference type="PANTHER" id="PTHR43298:SF2">
    <property type="entry name" value="FMN_FAD EXPORTER YEEO-RELATED"/>
    <property type="match status" value="1"/>
</dbReference>
<feature type="transmembrane region" description="Helical" evidence="10">
    <location>
        <begin position="36"/>
        <end position="58"/>
    </location>
</feature>
<keyword evidence="6 10" id="KW-1133">Transmembrane helix</keyword>
<dbReference type="NCBIfam" id="TIGR00797">
    <property type="entry name" value="matE"/>
    <property type="match status" value="1"/>
</dbReference>
<keyword evidence="7" id="KW-0406">Ion transport</keyword>
<feature type="transmembrane region" description="Helical" evidence="10">
    <location>
        <begin position="154"/>
        <end position="176"/>
    </location>
</feature>
<gene>
    <name evidence="11" type="ORF">DB32_006441</name>
</gene>
<dbReference type="InterPro" id="IPR048279">
    <property type="entry name" value="MdtK-like"/>
</dbReference>
<evidence type="ECO:0000256" key="9">
    <source>
        <dbReference type="ARBA" id="ARBA00031636"/>
    </source>
</evidence>
<evidence type="ECO:0000256" key="5">
    <source>
        <dbReference type="ARBA" id="ARBA00022692"/>
    </source>
</evidence>
<proteinExistence type="predicted"/>
<dbReference type="RefSeq" id="WP_053236354.1">
    <property type="nucleotide sequence ID" value="NZ_CP011125.1"/>
</dbReference>
<dbReference type="Proteomes" id="UP000034883">
    <property type="component" value="Chromosome"/>
</dbReference>
<reference evidence="11 12" key="1">
    <citation type="submission" date="2015-03" db="EMBL/GenBank/DDBJ databases">
        <title>Genome assembly of Sandaracinus amylolyticus DSM 53668.</title>
        <authorList>
            <person name="Sharma G."/>
            <person name="Subramanian S."/>
        </authorList>
    </citation>
    <scope>NUCLEOTIDE SEQUENCE [LARGE SCALE GENOMIC DNA]</scope>
    <source>
        <strain evidence="11 12">DSM 53668</strain>
    </source>
</reference>
<dbReference type="InterPro" id="IPR050222">
    <property type="entry name" value="MATE_MdtK"/>
</dbReference>
<keyword evidence="8 10" id="KW-0472">Membrane</keyword>
<feature type="transmembrane region" description="Helical" evidence="10">
    <location>
        <begin position="265"/>
        <end position="285"/>
    </location>
</feature>
<feature type="transmembrane region" description="Helical" evidence="10">
    <location>
        <begin position="7"/>
        <end position="30"/>
    </location>
</feature>
<evidence type="ECO:0000256" key="4">
    <source>
        <dbReference type="ARBA" id="ARBA00022475"/>
    </source>
</evidence>
<protein>
    <recommendedName>
        <fullName evidence="9">Multidrug-efflux transporter</fullName>
    </recommendedName>
</protein>
<accession>A0A0F6W7D2</accession>
<evidence type="ECO:0000256" key="10">
    <source>
        <dbReference type="SAM" id="Phobius"/>
    </source>
</evidence>
<evidence type="ECO:0000256" key="3">
    <source>
        <dbReference type="ARBA" id="ARBA00022449"/>
    </source>
</evidence>
<dbReference type="GO" id="GO:0042910">
    <property type="term" value="F:xenobiotic transmembrane transporter activity"/>
    <property type="evidence" value="ECO:0007669"/>
    <property type="project" value="InterPro"/>
</dbReference>
<keyword evidence="4" id="KW-1003">Cell membrane</keyword>
<keyword evidence="5 10" id="KW-0812">Transmembrane</keyword>
<dbReference type="PANTHER" id="PTHR43298">
    <property type="entry name" value="MULTIDRUG RESISTANCE PROTEIN NORM-RELATED"/>
    <property type="match status" value="1"/>
</dbReference>
<dbReference type="EMBL" id="CP011125">
    <property type="protein sequence ID" value="AKF09292.1"/>
    <property type="molecule type" value="Genomic_DNA"/>
</dbReference>
<dbReference type="AlphaFoldDB" id="A0A0F6W7D2"/>
<feature type="transmembrane region" description="Helical" evidence="10">
    <location>
        <begin position="392"/>
        <end position="414"/>
    </location>
</feature>
<dbReference type="GO" id="GO:0005886">
    <property type="term" value="C:plasma membrane"/>
    <property type="evidence" value="ECO:0007669"/>
    <property type="project" value="UniProtKB-SubCell"/>
</dbReference>